<organism evidence="1 2">
    <name type="scientific">Phanerochaete sordida</name>
    <dbReference type="NCBI Taxonomy" id="48140"/>
    <lineage>
        <taxon>Eukaryota</taxon>
        <taxon>Fungi</taxon>
        <taxon>Dikarya</taxon>
        <taxon>Basidiomycota</taxon>
        <taxon>Agaricomycotina</taxon>
        <taxon>Agaricomycetes</taxon>
        <taxon>Polyporales</taxon>
        <taxon>Phanerochaetaceae</taxon>
        <taxon>Phanerochaete</taxon>
    </lineage>
</organism>
<reference evidence="1 2" key="1">
    <citation type="submission" date="2021-08" db="EMBL/GenBank/DDBJ databases">
        <title>Draft Genome Sequence of Phanerochaete sordida strain YK-624.</title>
        <authorList>
            <person name="Mori T."/>
            <person name="Dohra H."/>
            <person name="Suzuki T."/>
            <person name="Kawagishi H."/>
            <person name="Hirai H."/>
        </authorList>
    </citation>
    <scope>NUCLEOTIDE SEQUENCE [LARGE SCALE GENOMIC DNA]</scope>
    <source>
        <strain evidence="1 2">YK-624</strain>
    </source>
</reference>
<dbReference type="AlphaFoldDB" id="A0A9P3GFG2"/>
<evidence type="ECO:0000313" key="2">
    <source>
        <dbReference type="Proteomes" id="UP000703269"/>
    </source>
</evidence>
<comment type="caution">
    <text evidence="1">The sequence shown here is derived from an EMBL/GenBank/DDBJ whole genome shotgun (WGS) entry which is preliminary data.</text>
</comment>
<proteinExistence type="predicted"/>
<dbReference type="EMBL" id="BPQB01000036">
    <property type="protein sequence ID" value="GJE93951.1"/>
    <property type="molecule type" value="Genomic_DNA"/>
</dbReference>
<dbReference type="Proteomes" id="UP000703269">
    <property type="component" value="Unassembled WGS sequence"/>
</dbReference>
<keyword evidence="2" id="KW-1185">Reference proteome</keyword>
<evidence type="ECO:0000313" key="1">
    <source>
        <dbReference type="EMBL" id="GJE93951.1"/>
    </source>
</evidence>
<name>A0A9P3GFG2_9APHY</name>
<accession>A0A9P3GFG2</accession>
<gene>
    <name evidence="1" type="ORF">PsYK624_101170</name>
</gene>
<sequence length="107" mass="11676">MMSKRFPAKRPDDALPFGRDSCTPAVALPFLAGQRVALQEGGIYRFGGRSSLQNNILKSELLCLWTHPSDGAGARSGRDLLIPHRQFNCTCPEISNGPPSSHPFIAR</sequence>
<protein>
    <submittedName>
        <fullName evidence="1">Uncharacterized protein</fullName>
    </submittedName>
</protein>